<evidence type="ECO:0000313" key="3">
    <source>
        <dbReference type="Proteomes" id="UP000326396"/>
    </source>
</evidence>
<evidence type="ECO:0000313" key="2">
    <source>
        <dbReference type="EMBL" id="KAD3067072.1"/>
    </source>
</evidence>
<evidence type="ECO:0000256" key="1">
    <source>
        <dbReference type="SAM" id="MobiDB-lite"/>
    </source>
</evidence>
<sequence>MSRNDDRNREIRENPFLTTKLGLLGFSGTHRGTRWPNRRPYSGTRQASRGFESRISSRIAKPLFGLSSRLAITLGAWNHHQSLEPASFEVPGALEALLNIISVILKLGKVATYSL</sequence>
<gene>
    <name evidence="2" type="ORF">E3N88_34952</name>
</gene>
<accession>A0A5N6LZZ4</accession>
<reference evidence="2 3" key="1">
    <citation type="submission" date="2019-05" db="EMBL/GenBank/DDBJ databases">
        <title>Mikania micrantha, genome provides insights into the molecular mechanism of rapid growth.</title>
        <authorList>
            <person name="Liu B."/>
        </authorList>
    </citation>
    <scope>NUCLEOTIDE SEQUENCE [LARGE SCALE GENOMIC DNA]</scope>
    <source>
        <strain evidence="2">NLD-2019</strain>
        <tissue evidence="2">Leaf</tissue>
    </source>
</reference>
<dbReference type="AlphaFoldDB" id="A0A5N6LZZ4"/>
<organism evidence="2 3">
    <name type="scientific">Mikania micrantha</name>
    <name type="common">bitter vine</name>
    <dbReference type="NCBI Taxonomy" id="192012"/>
    <lineage>
        <taxon>Eukaryota</taxon>
        <taxon>Viridiplantae</taxon>
        <taxon>Streptophyta</taxon>
        <taxon>Embryophyta</taxon>
        <taxon>Tracheophyta</taxon>
        <taxon>Spermatophyta</taxon>
        <taxon>Magnoliopsida</taxon>
        <taxon>eudicotyledons</taxon>
        <taxon>Gunneridae</taxon>
        <taxon>Pentapetalae</taxon>
        <taxon>asterids</taxon>
        <taxon>campanulids</taxon>
        <taxon>Asterales</taxon>
        <taxon>Asteraceae</taxon>
        <taxon>Asteroideae</taxon>
        <taxon>Heliantheae alliance</taxon>
        <taxon>Eupatorieae</taxon>
        <taxon>Mikania</taxon>
    </lineage>
</organism>
<comment type="caution">
    <text evidence="2">The sequence shown here is derived from an EMBL/GenBank/DDBJ whole genome shotgun (WGS) entry which is preliminary data.</text>
</comment>
<proteinExistence type="predicted"/>
<dbReference type="EMBL" id="SZYD01000017">
    <property type="protein sequence ID" value="KAD3067072.1"/>
    <property type="molecule type" value="Genomic_DNA"/>
</dbReference>
<feature type="region of interest" description="Disordered" evidence="1">
    <location>
        <begin position="28"/>
        <end position="49"/>
    </location>
</feature>
<keyword evidence="3" id="KW-1185">Reference proteome</keyword>
<dbReference type="Proteomes" id="UP000326396">
    <property type="component" value="Linkage Group LG7"/>
</dbReference>
<protein>
    <submittedName>
        <fullName evidence="2">Uncharacterized protein</fullName>
    </submittedName>
</protein>
<name>A0A5N6LZZ4_9ASTR</name>